<dbReference type="AlphaFoldDB" id="A0A5J4UZA0"/>
<protein>
    <recommendedName>
        <fullName evidence="8">Protein kinase domain-containing protein</fullName>
    </recommendedName>
</protein>
<dbReference type="GO" id="GO:0000407">
    <property type="term" value="C:phagophore assembly site"/>
    <property type="evidence" value="ECO:0007669"/>
    <property type="project" value="TreeGrafter"/>
</dbReference>
<dbReference type="EMBL" id="SNRW01011015">
    <property type="protein sequence ID" value="KAA6375748.1"/>
    <property type="molecule type" value="Genomic_DNA"/>
</dbReference>
<dbReference type="InterPro" id="IPR011009">
    <property type="entry name" value="Kinase-like_dom_sf"/>
</dbReference>
<dbReference type="Gene3D" id="1.10.510.10">
    <property type="entry name" value="Transferase(Phosphotransferase) domain 1"/>
    <property type="match status" value="1"/>
</dbReference>
<gene>
    <name evidence="9" type="ORF">EZS28_028725</name>
</gene>
<evidence type="ECO:0000256" key="4">
    <source>
        <dbReference type="ARBA" id="ARBA00022840"/>
    </source>
</evidence>
<dbReference type="InterPro" id="IPR045269">
    <property type="entry name" value="Atg1-like"/>
</dbReference>
<accession>A0A5J4UZA0</accession>
<dbReference type="GO" id="GO:0004674">
    <property type="term" value="F:protein serine/threonine kinase activity"/>
    <property type="evidence" value="ECO:0007669"/>
    <property type="project" value="InterPro"/>
</dbReference>
<dbReference type="InterPro" id="IPR000719">
    <property type="entry name" value="Prot_kinase_dom"/>
</dbReference>
<dbReference type="GO" id="GO:0016020">
    <property type="term" value="C:membrane"/>
    <property type="evidence" value="ECO:0007669"/>
    <property type="project" value="TreeGrafter"/>
</dbReference>
<dbReference type="PANTHER" id="PTHR24348:SF22">
    <property type="entry name" value="NON-SPECIFIC SERINE_THREONINE PROTEIN KINASE"/>
    <property type="match status" value="1"/>
</dbReference>
<dbReference type="GO" id="GO:0005524">
    <property type="term" value="F:ATP binding"/>
    <property type="evidence" value="ECO:0007669"/>
    <property type="project" value="UniProtKB-KW"/>
</dbReference>
<feature type="chain" id="PRO_5023926668" description="Protein kinase domain-containing protein" evidence="7">
    <location>
        <begin position="16"/>
        <end position="313"/>
    </location>
</feature>
<proteinExistence type="predicted"/>
<dbReference type="PROSITE" id="PS50011">
    <property type="entry name" value="PROTEIN_KINASE_DOM"/>
    <property type="match status" value="1"/>
</dbReference>
<evidence type="ECO:0000256" key="5">
    <source>
        <dbReference type="SAM" id="Coils"/>
    </source>
</evidence>
<organism evidence="9 10">
    <name type="scientific">Streblomastix strix</name>
    <dbReference type="NCBI Taxonomy" id="222440"/>
    <lineage>
        <taxon>Eukaryota</taxon>
        <taxon>Metamonada</taxon>
        <taxon>Preaxostyla</taxon>
        <taxon>Oxymonadida</taxon>
        <taxon>Streblomastigidae</taxon>
        <taxon>Streblomastix</taxon>
    </lineage>
</organism>
<keyword evidence="1" id="KW-0808">Transferase</keyword>
<reference evidence="9 10" key="1">
    <citation type="submission" date="2019-03" db="EMBL/GenBank/DDBJ databases">
        <title>Single cell metagenomics reveals metabolic interactions within the superorganism composed of flagellate Streblomastix strix and complex community of Bacteroidetes bacteria on its surface.</title>
        <authorList>
            <person name="Treitli S.C."/>
            <person name="Kolisko M."/>
            <person name="Husnik F."/>
            <person name="Keeling P."/>
            <person name="Hampl V."/>
        </authorList>
    </citation>
    <scope>NUCLEOTIDE SEQUENCE [LARGE SCALE GENOMIC DNA]</scope>
    <source>
        <strain evidence="9">ST1C</strain>
    </source>
</reference>
<evidence type="ECO:0000256" key="6">
    <source>
        <dbReference type="SAM" id="MobiDB-lite"/>
    </source>
</evidence>
<dbReference type="Pfam" id="PF00069">
    <property type="entry name" value="Pkinase"/>
    <property type="match status" value="1"/>
</dbReference>
<evidence type="ECO:0000259" key="8">
    <source>
        <dbReference type="PROSITE" id="PS50011"/>
    </source>
</evidence>
<dbReference type="GO" id="GO:0010506">
    <property type="term" value="P:regulation of autophagy"/>
    <property type="evidence" value="ECO:0007669"/>
    <property type="project" value="InterPro"/>
</dbReference>
<dbReference type="Proteomes" id="UP000324800">
    <property type="component" value="Unassembled WGS sequence"/>
</dbReference>
<dbReference type="SUPFAM" id="SSF56112">
    <property type="entry name" value="Protein kinase-like (PK-like)"/>
    <property type="match status" value="1"/>
</dbReference>
<keyword evidence="2" id="KW-0547">Nucleotide-binding</keyword>
<dbReference type="GO" id="GO:0005829">
    <property type="term" value="C:cytosol"/>
    <property type="evidence" value="ECO:0007669"/>
    <property type="project" value="TreeGrafter"/>
</dbReference>
<keyword evidence="5" id="KW-0175">Coiled coil</keyword>
<keyword evidence="4" id="KW-0067">ATP-binding</keyword>
<dbReference type="GO" id="GO:0005776">
    <property type="term" value="C:autophagosome"/>
    <property type="evidence" value="ECO:0007669"/>
    <property type="project" value="TreeGrafter"/>
</dbReference>
<feature type="domain" description="Protein kinase" evidence="8">
    <location>
        <begin position="1"/>
        <end position="120"/>
    </location>
</feature>
<evidence type="ECO:0000256" key="1">
    <source>
        <dbReference type="ARBA" id="ARBA00022679"/>
    </source>
</evidence>
<evidence type="ECO:0000256" key="3">
    <source>
        <dbReference type="ARBA" id="ARBA00022777"/>
    </source>
</evidence>
<feature type="signal peptide" evidence="7">
    <location>
        <begin position="1"/>
        <end position="15"/>
    </location>
</feature>
<feature type="coiled-coil region" evidence="5">
    <location>
        <begin position="132"/>
        <end position="229"/>
    </location>
</feature>
<evidence type="ECO:0000256" key="7">
    <source>
        <dbReference type="SAM" id="SignalP"/>
    </source>
</evidence>
<sequence>MLQLILNVLADFGLAQKLASKSYLHAAGTQNYSAPETEQNKMTAESDVWSIGVIIIEVITGIHPFQGLTQNQTLSNIANGKYKAFPDYIQGELRMMLEAMISKDYKKRPTVKSLLETETMQLVGMIDKSKEQKGSEQENEQMNKRINELEMKVRTLEVEKDKLKQENNKLKQDNLKSTAEKDLEKRRADMVVSEKDRLQVQLDRERQEKQRAQNEVTRLTNENQQLKVELSRRETVPSTPKAQLKQTPVPTPKPKQASLIQVTSSPQPITVNLQVPTGMSGHKKQNIFKLDIIGSETFQLAPEDSQLLVVEMK</sequence>
<name>A0A5J4UZA0_9EUKA</name>
<keyword evidence="3" id="KW-0418">Kinase</keyword>
<feature type="region of interest" description="Disordered" evidence="6">
    <location>
        <begin position="232"/>
        <end position="255"/>
    </location>
</feature>
<evidence type="ECO:0000313" key="9">
    <source>
        <dbReference type="EMBL" id="KAA6375748.1"/>
    </source>
</evidence>
<comment type="caution">
    <text evidence="9">The sequence shown here is derived from an EMBL/GenBank/DDBJ whole genome shotgun (WGS) entry which is preliminary data.</text>
</comment>
<evidence type="ECO:0000313" key="10">
    <source>
        <dbReference type="Proteomes" id="UP000324800"/>
    </source>
</evidence>
<keyword evidence="7" id="KW-0732">Signal</keyword>
<dbReference type="GO" id="GO:0000045">
    <property type="term" value="P:autophagosome assembly"/>
    <property type="evidence" value="ECO:0007669"/>
    <property type="project" value="TreeGrafter"/>
</dbReference>
<dbReference type="PANTHER" id="PTHR24348">
    <property type="entry name" value="SERINE/THREONINE-PROTEIN KINASE UNC-51-RELATED"/>
    <property type="match status" value="1"/>
</dbReference>
<evidence type="ECO:0000256" key="2">
    <source>
        <dbReference type="ARBA" id="ARBA00022741"/>
    </source>
</evidence>